<keyword evidence="3" id="KW-1185">Reference proteome</keyword>
<organism evidence="2 3">
    <name type="scientific">Nitrosomonas mobilis</name>
    <dbReference type="NCBI Taxonomy" id="51642"/>
    <lineage>
        <taxon>Bacteria</taxon>
        <taxon>Pseudomonadati</taxon>
        <taxon>Pseudomonadota</taxon>
        <taxon>Betaproteobacteria</taxon>
        <taxon>Nitrosomonadales</taxon>
        <taxon>Nitrosomonadaceae</taxon>
        <taxon>Nitrosomonas</taxon>
    </lineage>
</organism>
<name>A0A1G5SJ88_9PROT</name>
<dbReference type="Proteomes" id="UP000198729">
    <property type="component" value="Unassembled WGS sequence"/>
</dbReference>
<evidence type="ECO:0000313" key="3">
    <source>
        <dbReference type="Proteomes" id="UP000198729"/>
    </source>
</evidence>
<gene>
    <name evidence="2" type="ORF">NSMM_610015</name>
</gene>
<protein>
    <submittedName>
        <fullName evidence="2">Copper resistance D domain-containing protein</fullName>
    </submittedName>
</protein>
<sequence length="81" mass="8972">MLAKLDGFLLLLARASINKWRLVPAIERGDLRGAVTVSLRKTLISEYILTILMFIFTAVLTTFTSPPADFGIDEGDDPDVF</sequence>
<dbReference type="EMBL" id="FMWO01000071">
    <property type="protein sequence ID" value="SCZ86601.1"/>
    <property type="molecule type" value="Genomic_DNA"/>
</dbReference>
<proteinExistence type="predicted"/>
<accession>A0A1G5SJ88</accession>
<keyword evidence="1" id="KW-0812">Transmembrane</keyword>
<keyword evidence="1" id="KW-0472">Membrane</keyword>
<evidence type="ECO:0000313" key="2">
    <source>
        <dbReference type="EMBL" id="SCZ86601.1"/>
    </source>
</evidence>
<dbReference type="AlphaFoldDB" id="A0A1G5SJ88"/>
<feature type="transmembrane region" description="Helical" evidence="1">
    <location>
        <begin position="47"/>
        <end position="65"/>
    </location>
</feature>
<reference evidence="2 3" key="1">
    <citation type="submission" date="2016-10" db="EMBL/GenBank/DDBJ databases">
        <authorList>
            <person name="de Groot N.N."/>
        </authorList>
    </citation>
    <scope>NUCLEOTIDE SEQUENCE [LARGE SCALE GENOMIC DNA]</scope>
    <source>
        <strain evidence="2">1</strain>
    </source>
</reference>
<evidence type="ECO:0000256" key="1">
    <source>
        <dbReference type="SAM" id="Phobius"/>
    </source>
</evidence>
<keyword evidence="1" id="KW-1133">Transmembrane helix</keyword>